<dbReference type="AlphaFoldDB" id="A0AA89C136"/>
<accession>A0AA89C136</accession>
<evidence type="ECO:0000313" key="1">
    <source>
        <dbReference type="EMBL" id="KAK3102001.1"/>
    </source>
</evidence>
<protein>
    <submittedName>
        <fullName evidence="1">Uncharacterized protein</fullName>
    </submittedName>
</protein>
<dbReference type="PANTHER" id="PTHR31751:SF42">
    <property type="entry name" value="PROTEIN CBG10204"/>
    <property type="match status" value="1"/>
</dbReference>
<comment type="caution">
    <text evidence="1">The sequence shown here is derived from an EMBL/GenBank/DDBJ whole genome shotgun (WGS) entry which is preliminary data.</text>
</comment>
<name>A0AA89C136_PINIB</name>
<organism evidence="1 2">
    <name type="scientific">Pinctada imbricata</name>
    <name type="common">Atlantic pearl-oyster</name>
    <name type="synonym">Pinctada martensii</name>
    <dbReference type="NCBI Taxonomy" id="66713"/>
    <lineage>
        <taxon>Eukaryota</taxon>
        <taxon>Metazoa</taxon>
        <taxon>Spiralia</taxon>
        <taxon>Lophotrochozoa</taxon>
        <taxon>Mollusca</taxon>
        <taxon>Bivalvia</taxon>
        <taxon>Autobranchia</taxon>
        <taxon>Pteriomorphia</taxon>
        <taxon>Pterioida</taxon>
        <taxon>Pterioidea</taxon>
        <taxon>Pteriidae</taxon>
        <taxon>Pinctada</taxon>
    </lineage>
</organism>
<dbReference type="PANTHER" id="PTHR31751">
    <property type="entry name" value="SI:CH211-108C17.2-RELATED-RELATED"/>
    <property type="match status" value="1"/>
</dbReference>
<gene>
    <name evidence="1" type="ORF">FSP39_008026</name>
</gene>
<sequence>MVHVHNVHVHEGEHFPRCSHGDLEGRERRKKWLKPGTKVSVKLEELVQSRQMKKDIPKQPPGPQTSSLEAFHRVVNHFAPKMFPFSYHGILCRLRLAALHYNENGMRDQATTKQGEKRFTVVFPKFKAGDYSLKEVKVDCTFGSYPSAFSH</sequence>
<evidence type="ECO:0000313" key="2">
    <source>
        <dbReference type="Proteomes" id="UP001186944"/>
    </source>
</evidence>
<dbReference type="EMBL" id="VSWD01000005">
    <property type="protein sequence ID" value="KAK3102001.1"/>
    <property type="molecule type" value="Genomic_DNA"/>
</dbReference>
<dbReference type="Proteomes" id="UP001186944">
    <property type="component" value="Unassembled WGS sequence"/>
</dbReference>
<keyword evidence="2" id="KW-1185">Reference proteome</keyword>
<reference evidence="1" key="1">
    <citation type="submission" date="2019-08" db="EMBL/GenBank/DDBJ databases">
        <title>The improved chromosome-level genome for the pearl oyster Pinctada fucata martensii using PacBio sequencing and Hi-C.</title>
        <authorList>
            <person name="Zheng Z."/>
        </authorList>
    </citation>
    <scope>NUCLEOTIDE SEQUENCE</scope>
    <source>
        <strain evidence="1">ZZ-2019</strain>
        <tissue evidence="1">Adductor muscle</tissue>
    </source>
</reference>
<proteinExistence type="predicted"/>